<name>A0A385Z4W1_9PSED</name>
<organism evidence="1 2">
    <name type="scientific">Pseudomonas cavernae</name>
    <dbReference type="NCBI Taxonomy" id="2320867"/>
    <lineage>
        <taxon>Bacteria</taxon>
        <taxon>Pseudomonadati</taxon>
        <taxon>Pseudomonadota</taxon>
        <taxon>Gammaproteobacteria</taxon>
        <taxon>Pseudomonadales</taxon>
        <taxon>Pseudomonadaceae</taxon>
        <taxon>Pseudomonas</taxon>
    </lineage>
</organism>
<dbReference type="Proteomes" id="UP000265560">
    <property type="component" value="Chromosome"/>
</dbReference>
<dbReference type="EMBL" id="CP032419">
    <property type="protein sequence ID" value="AYC32983.1"/>
    <property type="molecule type" value="Genomic_DNA"/>
</dbReference>
<evidence type="ECO:0008006" key="3">
    <source>
        <dbReference type="Google" id="ProtNLM"/>
    </source>
</evidence>
<protein>
    <recommendedName>
        <fullName evidence="3">YD repeat-containing protein</fullName>
    </recommendedName>
</protein>
<dbReference type="InterPro" id="IPR006530">
    <property type="entry name" value="YD"/>
</dbReference>
<evidence type="ECO:0000313" key="1">
    <source>
        <dbReference type="EMBL" id="AYC32983.1"/>
    </source>
</evidence>
<sequence length="104" mass="11590">MQFGPLKSLTWGNGISLSHSYDQDYRLTEQTVDGWNSQYGYDANSNITSLQSSLLGNLNYSYDALDRLTEEQNADLQQTYTYDAVGNRTGKSVTPIANGEPQAR</sequence>
<proteinExistence type="predicted"/>
<keyword evidence="2" id="KW-1185">Reference proteome</keyword>
<reference evidence="2" key="1">
    <citation type="submission" date="2018-09" db="EMBL/GenBank/DDBJ databases">
        <authorList>
            <person name="Zhu H."/>
        </authorList>
    </citation>
    <scope>NUCLEOTIDE SEQUENCE [LARGE SCALE GENOMIC DNA]</scope>
    <source>
        <strain evidence="2">K2W31S-8</strain>
    </source>
</reference>
<accession>A0A385Z4W1</accession>
<dbReference type="KEGG" id="pcav:D3880_11645"/>
<dbReference type="RefSeq" id="WP_119893602.1">
    <property type="nucleotide sequence ID" value="NZ_CP032419.1"/>
</dbReference>
<evidence type="ECO:0000313" key="2">
    <source>
        <dbReference type="Proteomes" id="UP000265560"/>
    </source>
</evidence>
<dbReference type="Gene3D" id="2.180.10.10">
    <property type="entry name" value="RHS repeat-associated core"/>
    <property type="match status" value="1"/>
</dbReference>
<gene>
    <name evidence="1" type="ORF">D3880_11645</name>
</gene>
<dbReference type="OrthoDB" id="9816400at2"/>
<dbReference type="NCBIfam" id="TIGR01643">
    <property type="entry name" value="YD_repeat_2x"/>
    <property type="match status" value="1"/>
</dbReference>
<dbReference type="AlphaFoldDB" id="A0A385Z4W1"/>